<dbReference type="CDD" id="cd04301">
    <property type="entry name" value="NAT_SF"/>
    <property type="match status" value="1"/>
</dbReference>
<dbReference type="Proteomes" id="UP001428290">
    <property type="component" value="Unassembled WGS sequence"/>
</dbReference>
<dbReference type="SUPFAM" id="SSF55729">
    <property type="entry name" value="Acyl-CoA N-acyltransferases (Nat)"/>
    <property type="match status" value="2"/>
</dbReference>
<evidence type="ECO:0000313" key="3">
    <source>
        <dbReference type="Proteomes" id="UP001428290"/>
    </source>
</evidence>
<gene>
    <name evidence="2" type="ORF">Hgul01_03903</name>
</gene>
<evidence type="ECO:0000259" key="1">
    <source>
        <dbReference type="PROSITE" id="PS51186"/>
    </source>
</evidence>
<accession>A0ABP9X421</accession>
<keyword evidence="3" id="KW-1185">Reference proteome</keyword>
<dbReference type="InterPro" id="IPR016181">
    <property type="entry name" value="Acyl_CoA_acyltransferase"/>
</dbReference>
<feature type="domain" description="N-acetyltransferase" evidence="1">
    <location>
        <begin position="157"/>
        <end position="294"/>
    </location>
</feature>
<sequence length="294" mass="32248">MDVVLQPLTLAMAQSLSSNASYDDPSALTMAYARAAIIPNTQIRAIVDHETGNSVGLLVSGCSIDDGRWWLYDLMIDSRYVRRGYGRAAIASLVAELECYPSVDYLYAAYPSNLVVQAFLVALGWLLIPTDVAEEPTVGLSISPRIYPDSTIQLQLITLANARACLALTVAPHQTRFVANTAASLVQSMFEPHWITQGIYADDMMVGFVMYGHDPEYGWGILRLLVDVRFQGRGYGRQAIDQVILAIRAAGGRSIGVSYEAENEVAQRLYQACGFVETTEQPFGEPFAVLTLHN</sequence>
<dbReference type="PROSITE" id="PS51186">
    <property type="entry name" value="GNAT"/>
    <property type="match status" value="1"/>
</dbReference>
<dbReference type="InterPro" id="IPR000182">
    <property type="entry name" value="GNAT_dom"/>
</dbReference>
<dbReference type="RefSeq" id="WP_345723680.1">
    <property type="nucleotide sequence ID" value="NZ_BAABRU010000015.1"/>
</dbReference>
<dbReference type="InterPro" id="IPR050276">
    <property type="entry name" value="MshD_Acetyltransferase"/>
</dbReference>
<dbReference type="PANTHER" id="PTHR43617:SF2">
    <property type="entry name" value="UPF0039 PROTEIN SLL0451"/>
    <property type="match status" value="1"/>
</dbReference>
<dbReference type="Pfam" id="PF00583">
    <property type="entry name" value="Acetyltransf_1"/>
    <property type="match status" value="1"/>
</dbReference>
<proteinExistence type="predicted"/>
<reference evidence="2 3" key="1">
    <citation type="submission" date="2024-02" db="EMBL/GenBank/DDBJ databases">
        <title>Herpetosiphon gulosus NBRC 112829.</title>
        <authorList>
            <person name="Ichikawa N."/>
            <person name="Katano-Makiyama Y."/>
            <person name="Hidaka K."/>
        </authorList>
    </citation>
    <scope>NUCLEOTIDE SEQUENCE [LARGE SCALE GENOMIC DNA]</scope>
    <source>
        <strain evidence="2 3">NBRC 112829</strain>
    </source>
</reference>
<organism evidence="2 3">
    <name type="scientific">Herpetosiphon gulosus</name>
    <dbReference type="NCBI Taxonomy" id="1973496"/>
    <lineage>
        <taxon>Bacteria</taxon>
        <taxon>Bacillati</taxon>
        <taxon>Chloroflexota</taxon>
        <taxon>Chloroflexia</taxon>
        <taxon>Herpetosiphonales</taxon>
        <taxon>Herpetosiphonaceae</taxon>
        <taxon>Herpetosiphon</taxon>
    </lineage>
</organism>
<protein>
    <recommendedName>
        <fullName evidence="1">N-acetyltransferase domain-containing protein</fullName>
    </recommendedName>
</protein>
<comment type="caution">
    <text evidence="2">The sequence shown here is derived from an EMBL/GenBank/DDBJ whole genome shotgun (WGS) entry which is preliminary data.</text>
</comment>
<dbReference type="EMBL" id="BAABRU010000015">
    <property type="protein sequence ID" value="GAA5530089.1"/>
    <property type="molecule type" value="Genomic_DNA"/>
</dbReference>
<name>A0ABP9X421_9CHLR</name>
<evidence type="ECO:0000313" key="2">
    <source>
        <dbReference type="EMBL" id="GAA5530089.1"/>
    </source>
</evidence>
<dbReference type="Gene3D" id="3.40.630.30">
    <property type="match status" value="2"/>
</dbReference>
<dbReference type="PANTHER" id="PTHR43617">
    <property type="entry name" value="L-AMINO ACID N-ACETYLTRANSFERASE"/>
    <property type="match status" value="1"/>
</dbReference>